<comment type="subcellular location">
    <subcellularLocation>
        <location evidence="7">Cytoplasm</location>
    </subcellularLocation>
</comment>
<comment type="similarity">
    <text evidence="3 7">Belongs to the peptidase M17 family.</text>
</comment>
<feature type="binding site" evidence="7">
    <location>
        <position position="271"/>
    </location>
    <ligand>
        <name>Mn(2+)</name>
        <dbReference type="ChEBI" id="CHEBI:29035"/>
        <label>1</label>
    </ligand>
</feature>
<dbReference type="InterPro" id="IPR023042">
    <property type="entry name" value="Peptidase_M17_leu_NH2_pept"/>
</dbReference>
<gene>
    <name evidence="7" type="primary">pepA</name>
    <name evidence="9" type="ORF">A3B54_02110</name>
</gene>
<dbReference type="InterPro" id="IPR043472">
    <property type="entry name" value="Macro_dom-like"/>
</dbReference>
<dbReference type="Proteomes" id="UP000177039">
    <property type="component" value="Unassembled WGS sequence"/>
</dbReference>
<feature type="binding site" evidence="7">
    <location>
        <position position="271"/>
    </location>
    <ligand>
        <name>Mn(2+)</name>
        <dbReference type="ChEBI" id="CHEBI:29035"/>
        <label>2</label>
    </ligand>
</feature>
<evidence type="ECO:0000256" key="7">
    <source>
        <dbReference type="HAMAP-Rule" id="MF_00181"/>
    </source>
</evidence>
<evidence type="ECO:0000256" key="3">
    <source>
        <dbReference type="ARBA" id="ARBA00009528"/>
    </source>
</evidence>
<organism evidence="9 10">
    <name type="scientific">Candidatus Curtissbacteria bacterium RIFCSPLOWO2_01_FULL_42_50</name>
    <dbReference type="NCBI Taxonomy" id="1797730"/>
    <lineage>
        <taxon>Bacteria</taxon>
        <taxon>Candidatus Curtissiibacteriota</taxon>
    </lineage>
</organism>
<dbReference type="PROSITE" id="PS00631">
    <property type="entry name" value="CYTOSOL_AP"/>
    <property type="match status" value="1"/>
</dbReference>
<evidence type="ECO:0000313" key="9">
    <source>
        <dbReference type="EMBL" id="OGE00175.1"/>
    </source>
</evidence>
<evidence type="ECO:0000256" key="2">
    <source>
        <dbReference type="ARBA" id="ARBA00000967"/>
    </source>
</evidence>
<dbReference type="SUPFAM" id="SSF53187">
    <property type="entry name" value="Zn-dependent exopeptidases"/>
    <property type="match status" value="1"/>
</dbReference>
<feature type="binding site" evidence="7">
    <location>
        <position position="350"/>
    </location>
    <ligand>
        <name>Mn(2+)</name>
        <dbReference type="ChEBI" id="CHEBI:29035"/>
        <label>2</label>
    </ligand>
</feature>
<feature type="binding site" evidence="7">
    <location>
        <position position="289"/>
    </location>
    <ligand>
        <name>Mn(2+)</name>
        <dbReference type="ChEBI" id="CHEBI:29035"/>
        <label>2</label>
    </ligand>
</feature>
<dbReference type="EMBL" id="MFBT01000005">
    <property type="protein sequence ID" value="OGE00175.1"/>
    <property type="molecule type" value="Genomic_DNA"/>
</dbReference>
<evidence type="ECO:0000256" key="5">
    <source>
        <dbReference type="ARBA" id="ARBA00022670"/>
    </source>
</evidence>
<sequence length="503" mass="55004">MKVTVNKFNLDKITADTLVVGCWQEQGKKATPSVLGQVDLMTDGVIGRYFEKDEKFGKLFESGTFHIPPKKHKKIEKVVLVGLGKAEKLDNVKLKQVAAYIGKQHTKGVRRLAIYLPEETKVSDRVDIVVYGFASGIFDPGHHKTERNENGKSKMENLGILVDGDIAKVREKADLGLVISESIHKVREVVNLPANVCTPEYMVKFAQKIATENKLKIEVFSEKQVNQMGMNLMAAVAKGSEEDLYFVVMEYQGLPRQGFSLALVGKGITFDSGGISIKPGENMEWMKMDMAGAASVFGAMEIISRLRPKINVVAAVPLTENLPSGRASKPGDVVKGLSGKTVEIINTDAEGRLVLADALTYIQKNSKPDWIVDVATLTGAVVVSLGTWASGVLGRPQNFVDLVKEAGNTSGERLWQLPLYDEFRDQLKSYIADISNLSTVKGGGVSTGAKFLEEFVDEKVNWAHLDIAGTAWEENEKPYQTKGATGVMVATLVNLVMRLAGEK</sequence>
<dbReference type="CDD" id="cd00433">
    <property type="entry name" value="Peptidase_M17"/>
    <property type="match status" value="1"/>
</dbReference>
<keyword evidence="7" id="KW-0479">Metal-binding</keyword>
<dbReference type="PANTHER" id="PTHR11963">
    <property type="entry name" value="LEUCINE AMINOPEPTIDASE-RELATED"/>
    <property type="match status" value="1"/>
</dbReference>
<dbReference type="SUPFAM" id="SSF52949">
    <property type="entry name" value="Macro domain-like"/>
    <property type="match status" value="1"/>
</dbReference>
<dbReference type="Gene3D" id="3.40.220.10">
    <property type="entry name" value="Leucine Aminopeptidase, subunit E, domain 1"/>
    <property type="match status" value="1"/>
</dbReference>
<dbReference type="InterPro" id="IPR008283">
    <property type="entry name" value="Peptidase_M17_N"/>
</dbReference>
<feature type="binding site" evidence="7">
    <location>
        <position position="348"/>
    </location>
    <ligand>
        <name>Mn(2+)</name>
        <dbReference type="ChEBI" id="CHEBI:29035"/>
        <label>1</label>
    </ligand>
</feature>
<dbReference type="GO" id="GO:0070006">
    <property type="term" value="F:metalloaminopeptidase activity"/>
    <property type="evidence" value="ECO:0007669"/>
    <property type="project" value="InterPro"/>
</dbReference>
<comment type="caution">
    <text evidence="9">The sequence shown here is derived from an EMBL/GenBank/DDBJ whole genome shotgun (WGS) entry which is preliminary data.</text>
</comment>
<evidence type="ECO:0000313" key="10">
    <source>
        <dbReference type="Proteomes" id="UP000177039"/>
    </source>
</evidence>
<feature type="active site" evidence="7">
    <location>
        <position position="278"/>
    </location>
</feature>
<reference evidence="9 10" key="1">
    <citation type="journal article" date="2016" name="Nat. Commun.">
        <title>Thousands of microbial genomes shed light on interconnected biogeochemical processes in an aquifer system.</title>
        <authorList>
            <person name="Anantharaman K."/>
            <person name="Brown C.T."/>
            <person name="Hug L.A."/>
            <person name="Sharon I."/>
            <person name="Castelle C.J."/>
            <person name="Probst A.J."/>
            <person name="Thomas B.C."/>
            <person name="Singh A."/>
            <person name="Wilkins M.J."/>
            <person name="Karaoz U."/>
            <person name="Brodie E.L."/>
            <person name="Williams K.H."/>
            <person name="Hubbard S.S."/>
            <person name="Banfield J.F."/>
        </authorList>
    </citation>
    <scope>NUCLEOTIDE SEQUENCE [LARGE SCALE GENOMIC DNA]</scope>
</reference>
<dbReference type="GO" id="GO:0006508">
    <property type="term" value="P:proteolysis"/>
    <property type="evidence" value="ECO:0007669"/>
    <property type="project" value="UniProtKB-KW"/>
</dbReference>
<dbReference type="EC" id="3.4.11.10" evidence="7"/>
<dbReference type="NCBIfam" id="NF002074">
    <property type="entry name" value="PRK00913.1-4"/>
    <property type="match status" value="1"/>
</dbReference>
<dbReference type="Pfam" id="PF00883">
    <property type="entry name" value="Peptidase_M17"/>
    <property type="match status" value="1"/>
</dbReference>
<dbReference type="GO" id="GO:0005737">
    <property type="term" value="C:cytoplasm"/>
    <property type="evidence" value="ECO:0007669"/>
    <property type="project" value="UniProtKB-SubCell"/>
</dbReference>
<keyword evidence="4 7" id="KW-0031">Aminopeptidase</keyword>
<evidence type="ECO:0000256" key="6">
    <source>
        <dbReference type="ARBA" id="ARBA00022801"/>
    </source>
</evidence>
<evidence type="ECO:0000256" key="1">
    <source>
        <dbReference type="ARBA" id="ARBA00000135"/>
    </source>
</evidence>
<dbReference type="NCBIfam" id="NF002073">
    <property type="entry name" value="PRK00913.1-2"/>
    <property type="match status" value="1"/>
</dbReference>
<dbReference type="AlphaFoldDB" id="A0A1F5H808"/>
<keyword evidence="7" id="KW-0464">Manganese</keyword>
<dbReference type="InterPro" id="IPR011356">
    <property type="entry name" value="Leucine_aapep/pepB"/>
</dbReference>
<evidence type="ECO:0000256" key="4">
    <source>
        <dbReference type="ARBA" id="ARBA00022438"/>
    </source>
</evidence>
<dbReference type="GO" id="GO:0030145">
    <property type="term" value="F:manganese ion binding"/>
    <property type="evidence" value="ECO:0007669"/>
    <property type="project" value="UniProtKB-UniRule"/>
</dbReference>
<keyword evidence="6 7" id="KW-0378">Hydrolase</keyword>
<evidence type="ECO:0000259" key="8">
    <source>
        <dbReference type="PROSITE" id="PS00631"/>
    </source>
</evidence>
<proteinExistence type="inferred from homology"/>
<comment type="catalytic activity">
    <reaction evidence="1 7">
        <text>Release of an N-terminal amino acid, Xaa-|-Yaa-, in which Xaa is preferably Leu, but may be other amino acids including Pro although not Arg or Lys, and Yaa may be Pro. Amino acid amides and methyl esters are also readily hydrolyzed, but rates on arylamides are exceedingly low.</text>
        <dbReference type="EC" id="3.4.11.1"/>
    </reaction>
</comment>
<dbReference type="PANTHER" id="PTHR11963:SF23">
    <property type="entry name" value="CYTOSOL AMINOPEPTIDASE"/>
    <property type="match status" value="1"/>
</dbReference>
<dbReference type="HAMAP" id="MF_00181">
    <property type="entry name" value="Cytosol_peptidase_M17"/>
    <property type="match status" value="1"/>
</dbReference>
<keyword evidence="5 7" id="KW-0645">Protease</keyword>
<dbReference type="Pfam" id="PF02789">
    <property type="entry name" value="Peptidase_M17_N"/>
    <property type="match status" value="1"/>
</dbReference>
<feature type="binding site" evidence="7">
    <location>
        <position position="266"/>
    </location>
    <ligand>
        <name>Mn(2+)</name>
        <dbReference type="ChEBI" id="CHEBI:29035"/>
        <label>2</label>
    </ligand>
</feature>
<comment type="cofactor">
    <cofactor evidence="7">
        <name>Mn(2+)</name>
        <dbReference type="ChEBI" id="CHEBI:29035"/>
    </cofactor>
    <text evidence="7">Binds 2 manganese ions per subunit.</text>
</comment>
<feature type="binding site" evidence="7">
    <location>
        <position position="350"/>
    </location>
    <ligand>
        <name>Mn(2+)</name>
        <dbReference type="ChEBI" id="CHEBI:29035"/>
        <label>1</label>
    </ligand>
</feature>
<keyword evidence="7" id="KW-0963">Cytoplasm</keyword>
<comment type="catalytic activity">
    <reaction evidence="2 7">
        <text>Release of an N-terminal amino acid, preferentially leucine, but not glutamic or aspartic acids.</text>
        <dbReference type="EC" id="3.4.11.10"/>
    </reaction>
</comment>
<dbReference type="PRINTS" id="PR00481">
    <property type="entry name" value="LAMNOPPTDASE"/>
</dbReference>
<feature type="active site" evidence="7">
    <location>
        <position position="352"/>
    </location>
</feature>
<protein>
    <recommendedName>
        <fullName evidence="7">Probable cytosol aminopeptidase</fullName>
        <ecNumber evidence="7">3.4.11.1</ecNumber>
    </recommendedName>
    <alternativeName>
        <fullName evidence="7">Leucine aminopeptidase</fullName>
        <shortName evidence="7">LAP</shortName>
        <ecNumber evidence="7">3.4.11.10</ecNumber>
    </alternativeName>
    <alternativeName>
        <fullName evidence="7">Leucyl aminopeptidase</fullName>
    </alternativeName>
</protein>
<dbReference type="EC" id="3.4.11.1" evidence="7"/>
<accession>A0A1F5H808</accession>
<feature type="domain" description="Cytosol aminopeptidase" evidence="8">
    <location>
        <begin position="346"/>
        <end position="353"/>
    </location>
</feature>
<dbReference type="InterPro" id="IPR000819">
    <property type="entry name" value="Peptidase_M17_C"/>
</dbReference>
<comment type="function">
    <text evidence="7">Presumably involved in the processing and regular turnover of intracellular proteins. Catalyzes the removal of unsubstituted N-terminal amino acids from various peptides.</text>
</comment>
<name>A0A1F5H808_9BACT</name>
<dbReference type="Gene3D" id="3.40.630.10">
    <property type="entry name" value="Zn peptidases"/>
    <property type="match status" value="1"/>
</dbReference>